<dbReference type="InterPro" id="IPR008310">
    <property type="entry name" value="UPF0735_ACT_dom-cont"/>
</dbReference>
<dbReference type="AlphaFoldDB" id="A0A8J4M3J0"/>
<feature type="domain" description="ACT" evidence="3">
    <location>
        <begin position="139"/>
        <end position="214"/>
    </location>
</feature>
<dbReference type="PROSITE" id="PS51671">
    <property type="entry name" value="ACT"/>
    <property type="match status" value="1"/>
</dbReference>
<name>A0A8J4M3J0_9BACL</name>
<protein>
    <recommendedName>
        <fullName evidence="1">UPF0735 ACT domain-containing protein XYCOK13_29840</fullName>
    </recommendedName>
</protein>
<feature type="transmembrane region" description="Helical" evidence="2">
    <location>
        <begin position="20"/>
        <end position="41"/>
    </location>
</feature>
<dbReference type="SUPFAM" id="SSF55021">
    <property type="entry name" value="ACT-like"/>
    <property type="match status" value="1"/>
</dbReference>
<dbReference type="HAMAP" id="MF_00707">
    <property type="entry name" value="UPF0735"/>
    <property type="match status" value="1"/>
</dbReference>
<evidence type="ECO:0000313" key="5">
    <source>
        <dbReference type="Proteomes" id="UP000677918"/>
    </source>
</evidence>
<dbReference type="Gene3D" id="3.30.70.260">
    <property type="match status" value="1"/>
</dbReference>
<evidence type="ECO:0000259" key="3">
    <source>
        <dbReference type="PROSITE" id="PS51671"/>
    </source>
</evidence>
<sequence length="215" mass="23656">MNQQLAVWNSPTWLLSQCGAAMFFYFPGSGSILFGISLLPVHPDSIIMSTIGEQMSTKRGLIALSIQESSAGGTYYLVREDMLPEGVLKTVRAKQLLATGEAKTVYEAVERAGLSRSAFYKYKDGVHELNRHEQSRLATVSMELHHRSGVLSNVLLMIAAWQGNVLTIHQTIPLQGMANVVVTIDTSGMKESLGRLLEELRRLDGVKQADWIGHG</sequence>
<dbReference type="EMBL" id="BOVK01000041">
    <property type="protein sequence ID" value="GIQ70160.1"/>
    <property type="molecule type" value="Genomic_DNA"/>
</dbReference>
<dbReference type="NCBIfam" id="NF003361">
    <property type="entry name" value="PRK04435.1"/>
    <property type="match status" value="1"/>
</dbReference>
<comment type="similarity">
    <text evidence="1">Belongs to the UPF0735 family.</text>
</comment>
<reference evidence="4" key="1">
    <citation type="submission" date="2021-04" db="EMBL/GenBank/DDBJ databases">
        <title>Draft genome sequence of Xylanibacillus composti strain K13.</title>
        <authorList>
            <person name="Uke A."/>
            <person name="Chhe C."/>
            <person name="Baramee S."/>
            <person name="Kosugi A."/>
        </authorList>
    </citation>
    <scope>NUCLEOTIDE SEQUENCE</scope>
    <source>
        <strain evidence="4">K13</strain>
    </source>
</reference>
<keyword evidence="2" id="KW-1133">Transmembrane helix</keyword>
<keyword evidence="2" id="KW-0812">Transmembrane</keyword>
<accession>A0A8J4M3J0</accession>
<comment type="caution">
    <text evidence="4">The sequence shown here is derived from an EMBL/GenBank/DDBJ whole genome shotgun (WGS) entry which is preliminary data.</text>
</comment>
<dbReference type="InterPro" id="IPR002912">
    <property type="entry name" value="ACT_dom"/>
</dbReference>
<dbReference type="Proteomes" id="UP000677918">
    <property type="component" value="Unassembled WGS sequence"/>
</dbReference>
<organism evidence="4 5">
    <name type="scientific">Xylanibacillus composti</name>
    <dbReference type="NCBI Taxonomy" id="1572762"/>
    <lineage>
        <taxon>Bacteria</taxon>
        <taxon>Bacillati</taxon>
        <taxon>Bacillota</taxon>
        <taxon>Bacilli</taxon>
        <taxon>Bacillales</taxon>
        <taxon>Paenibacillaceae</taxon>
        <taxon>Xylanibacillus</taxon>
    </lineage>
</organism>
<keyword evidence="2" id="KW-0472">Membrane</keyword>
<evidence type="ECO:0000256" key="1">
    <source>
        <dbReference type="HAMAP-Rule" id="MF_00707"/>
    </source>
</evidence>
<evidence type="ECO:0000313" key="4">
    <source>
        <dbReference type="EMBL" id="GIQ70160.1"/>
    </source>
</evidence>
<evidence type="ECO:0000256" key="2">
    <source>
        <dbReference type="SAM" id="Phobius"/>
    </source>
</evidence>
<proteinExistence type="inferred from homology"/>
<keyword evidence="5" id="KW-1185">Reference proteome</keyword>
<dbReference type="InterPro" id="IPR045865">
    <property type="entry name" value="ACT-like_dom_sf"/>
</dbReference>
<gene>
    <name evidence="4" type="ORF">XYCOK13_29840</name>
</gene>
<dbReference type="CDD" id="cd04888">
    <property type="entry name" value="ACT_PheB-BS"/>
    <property type="match status" value="1"/>
</dbReference>